<feature type="transmembrane region" description="Helical" evidence="6">
    <location>
        <begin position="677"/>
        <end position="700"/>
    </location>
</feature>
<evidence type="ECO:0000259" key="8">
    <source>
        <dbReference type="Pfam" id="PF12704"/>
    </source>
</evidence>
<comment type="subcellular location">
    <subcellularLocation>
        <location evidence="1">Cell membrane</location>
        <topology evidence="1">Multi-pass membrane protein</topology>
    </subcellularLocation>
</comment>
<reference evidence="9 10" key="1">
    <citation type="submission" date="2021-03" db="EMBL/GenBank/DDBJ databases">
        <title>Aliifodinibius sp. nov., a new bacterium isolated from saline soil.</title>
        <authorList>
            <person name="Galisteo C."/>
            <person name="De La Haba R."/>
            <person name="Sanchez-Porro C."/>
            <person name="Ventosa A."/>
        </authorList>
    </citation>
    <scope>NUCLEOTIDE SEQUENCE [LARGE SCALE GENOMIC DNA]</scope>
    <source>
        <strain evidence="9 10">1BSP15-2V2</strain>
    </source>
</reference>
<feature type="domain" description="ABC3 transporter permease C-terminal" evidence="7">
    <location>
        <begin position="291"/>
        <end position="404"/>
    </location>
</feature>
<dbReference type="Pfam" id="PF02687">
    <property type="entry name" value="FtsX"/>
    <property type="match status" value="2"/>
</dbReference>
<feature type="transmembrane region" description="Helical" evidence="6">
    <location>
        <begin position="21"/>
        <end position="41"/>
    </location>
</feature>
<organism evidence="9 10">
    <name type="scientific">Fodinibius salsisoli</name>
    <dbReference type="NCBI Taxonomy" id="2820877"/>
    <lineage>
        <taxon>Bacteria</taxon>
        <taxon>Pseudomonadati</taxon>
        <taxon>Balneolota</taxon>
        <taxon>Balneolia</taxon>
        <taxon>Balneolales</taxon>
        <taxon>Balneolaceae</taxon>
        <taxon>Fodinibius</taxon>
    </lineage>
</organism>
<proteinExistence type="predicted"/>
<accession>A0ABT3PLU9</accession>
<protein>
    <submittedName>
        <fullName evidence="9">ABC transporter permease</fullName>
    </submittedName>
</protein>
<evidence type="ECO:0000256" key="1">
    <source>
        <dbReference type="ARBA" id="ARBA00004651"/>
    </source>
</evidence>
<dbReference type="RefSeq" id="WP_265765673.1">
    <property type="nucleotide sequence ID" value="NZ_JAGGJA010000005.1"/>
</dbReference>
<evidence type="ECO:0000256" key="5">
    <source>
        <dbReference type="ARBA" id="ARBA00023136"/>
    </source>
</evidence>
<comment type="caution">
    <text evidence="9">The sequence shown here is derived from an EMBL/GenBank/DDBJ whole genome shotgun (WGS) entry which is preliminary data.</text>
</comment>
<feature type="domain" description="MacB-like periplasmic core" evidence="8">
    <location>
        <begin position="527"/>
        <end position="637"/>
    </location>
</feature>
<feature type="transmembrane region" description="Helical" evidence="6">
    <location>
        <begin position="335"/>
        <end position="357"/>
    </location>
</feature>
<feature type="transmembrane region" description="Helical" evidence="6">
    <location>
        <begin position="377"/>
        <end position="400"/>
    </location>
</feature>
<dbReference type="Pfam" id="PF12704">
    <property type="entry name" value="MacB_PCD"/>
    <property type="match status" value="2"/>
</dbReference>
<dbReference type="InterPro" id="IPR050250">
    <property type="entry name" value="Macrolide_Exporter_MacB"/>
</dbReference>
<keyword evidence="3 6" id="KW-0812">Transmembrane</keyword>
<dbReference type="Proteomes" id="UP001207918">
    <property type="component" value="Unassembled WGS sequence"/>
</dbReference>
<evidence type="ECO:0000256" key="2">
    <source>
        <dbReference type="ARBA" id="ARBA00022475"/>
    </source>
</evidence>
<evidence type="ECO:0000259" key="7">
    <source>
        <dbReference type="Pfam" id="PF02687"/>
    </source>
</evidence>
<dbReference type="PANTHER" id="PTHR30572:SF18">
    <property type="entry name" value="ABC-TYPE MACROLIDE FAMILY EXPORT SYSTEM PERMEASE COMPONENT 2"/>
    <property type="match status" value="1"/>
</dbReference>
<dbReference type="InterPro" id="IPR025857">
    <property type="entry name" value="MacB_PCD"/>
</dbReference>
<feature type="transmembrane region" description="Helical" evidence="6">
    <location>
        <begin position="284"/>
        <end position="306"/>
    </location>
</feature>
<keyword evidence="2" id="KW-1003">Cell membrane</keyword>
<feature type="transmembrane region" description="Helical" evidence="6">
    <location>
        <begin position="764"/>
        <end position="786"/>
    </location>
</feature>
<keyword evidence="4 6" id="KW-1133">Transmembrane helix</keyword>
<evidence type="ECO:0000256" key="3">
    <source>
        <dbReference type="ARBA" id="ARBA00022692"/>
    </source>
</evidence>
<name>A0ABT3PLU9_9BACT</name>
<evidence type="ECO:0000256" key="6">
    <source>
        <dbReference type="SAM" id="Phobius"/>
    </source>
</evidence>
<evidence type="ECO:0000313" key="10">
    <source>
        <dbReference type="Proteomes" id="UP001207918"/>
    </source>
</evidence>
<sequence>MIKNYIKIAIRNLVHHKSYSLINLFGLTISMACCVLIALYINDEVSYDTFHEKSDRIIAVGSAPSFGGRMLSTPYPLADALVTEIPAVEKAVRVGGGTGRLLLSRNGNDYINVGSGDYTEPAFFDVFSFELLKGNPGQSLRDPNSIVLTQSAANQLFREGEELLGQPLYWQKKDTLITLEVTGVIEDAPHNTSVKYRSLISYNTQAERWRDPSAWKAFSPRTYALLCSAESLETLPGQFKELGQKYYETKEGEQSTDTFFAIPITGLHLSEINSSDGFTGSRTYLYLFGSAVLLILMIACVNYINLATARASLRAREVGVRKVVGAVRRQIATQFLGESVLLAIVSYIIGVGIAQLALPLFNDLFGTEVVWGVSLSFWLWLLLAAAGVGILAGIYPALYLSYFSPTAVLQDKLKQGPSGAWLRKTLVVGQFAMAITLIISALVLYNQLDYVQDKDLGFNDEQVVSVGLPNDQLWRLRDVIRGNLLSSPGIQEVSVGNNVPGSFGIRLGNKPTDISPQEEAATPDESIYFAPAVVDHHFLDLLDIDLLAGRNFSPNLSTDREQAYIINEKAAEKLGWSPKEAIGKSFGIRKEGRVIGVAENFHIASLREEMEPVVLHMFEPSSWSSSGSILARLEPGEIEAALNFIETNLEEYAPHQPFEYQFLDEKFDTMYHTERRLANIVVLFTFIIIVIACLGLYGLAAFSAERRTKEIGIRKVLGASVSGIVRLLSKDFLKLVLLGFMIAVPVSWYVINRWLQRFAYKIEIGAGIFLLAGGAAVLIALATVSWQSIKAALMNPVNSLRSE</sequence>
<feature type="domain" description="MacB-like periplasmic core" evidence="8">
    <location>
        <begin position="20"/>
        <end position="209"/>
    </location>
</feature>
<keyword evidence="10" id="KW-1185">Reference proteome</keyword>
<feature type="domain" description="ABC3 transporter permease C-terminal" evidence="7">
    <location>
        <begin position="683"/>
        <end position="796"/>
    </location>
</feature>
<feature type="transmembrane region" description="Helical" evidence="6">
    <location>
        <begin position="735"/>
        <end position="752"/>
    </location>
</feature>
<dbReference type="EMBL" id="JAGGJA010000005">
    <property type="protein sequence ID" value="MCW9706925.1"/>
    <property type="molecule type" value="Genomic_DNA"/>
</dbReference>
<dbReference type="InterPro" id="IPR003838">
    <property type="entry name" value="ABC3_permease_C"/>
</dbReference>
<dbReference type="PANTHER" id="PTHR30572">
    <property type="entry name" value="MEMBRANE COMPONENT OF TRANSPORTER-RELATED"/>
    <property type="match status" value="1"/>
</dbReference>
<keyword evidence="5 6" id="KW-0472">Membrane</keyword>
<evidence type="ECO:0000313" key="9">
    <source>
        <dbReference type="EMBL" id="MCW9706925.1"/>
    </source>
</evidence>
<gene>
    <name evidence="9" type="ORF">J6I44_08655</name>
</gene>
<dbReference type="PROSITE" id="PS51257">
    <property type="entry name" value="PROKAR_LIPOPROTEIN"/>
    <property type="match status" value="1"/>
</dbReference>
<evidence type="ECO:0000256" key="4">
    <source>
        <dbReference type="ARBA" id="ARBA00022989"/>
    </source>
</evidence>